<evidence type="ECO:0000313" key="2">
    <source>
        <dbReference type="Proteomes" id="UP000294881"/>
    </source>
</evidence>
<evidence type="ECO:0000313" key="1">
    <source>
        <dbReference type="EMBL" id="TCO15879.1"/>
    </source>
</evidence>
<dbReference type="EMBL" id="SLWL01000001">
    <property type="protein sequence ID" value="TCO15879.1"/>
    <property type="molecule type" value="Genomic_DNA"/>
</dbReference>
<reference evidence="1 2" key="1">
    <citation type="submission" date="2019-03" db="EMBL/GenBank/DDBJ databases">
        <title>Genomic Encyclopedia of Type Strains, Phase IV (KMG-IV): sequencing the most valuable type-strain genomes for metagenomic binning, comparative biology and taxonomic classification.</title>
        <authorList>
            <person name="Goeker M."/>
        </authorList>
    </citation>
    <scope>NUCLEOTIDE SEQUENCE [LARGE SCALE GENOMIC DNA]</scope>
    <source>
        <strain evidence="1 2">DSM 22958</strain>
    </source>
</reference>
<organism evidence="1 2">
    <name type="scientific">Camelimonas lactis</name>
    <dbReference type="NCBI Taxonomy" id="659006"/>
    <lineage>
        <taxon>Bacteria</taxon>
        <taxon>Pseudomonadati</taxon>
        <taxon>Pseudomonadota</taxon>
        <taxon>Alphaproteobacteria</taxon>
        <taxon>Hyphomicrobiales</taxon>
        <taxon>Chelatococcaceae</taxon>
        <taxon>Camelimonas</taxon>
    </lineage>
</organism>
<protein>
    <submittedName>
        <fullName evidence="1">Uncharacterized protein</fullName>
    </submittedName>
</protein>
<gene>
    <name evidence="1" type="ORF">EV666_101128</name>
</gene>
<keyword evidence="2" id="KW-1185">Reference proteome</keyword>
<dbReference type="Proteomes" id="UP000294881">
    <property type="component" value="Unassembled WGS sequence"/>
</dbReference>
<accession>A0A4R2GXD5</accession>
<dbReference type="AlphaFoldDB" id="A0A4R2GXD5"/>
<proteinExistence type="predicted"/>
<comment type="caution">
    <text evidence="1">The sequence shown here is derived from an EMBL/GenBank/DDBJ whole genome shotgun (WGS) entry which is preliminary data.</text>
</comment>
<sequence length="86" mass="9392">MKMVCIVGAIDGQVSAAIIGRHGVKVMSASEIGSRLVEGFMNGGECSSNRLLKDGVRNVAGFRRNVFRTVGYRFLKIIKEAFPFRA</sequence>
<name>A0A4R2GXD5_9HYPH</name>